<dbReference type="SUPFAM" id="SSF54928">
    <property type="entry name" value="RNA-binding domain, RBD"/>
    <property type="match status" value="1"/>
</dbReference>
<keyword evidence="1 2" id="KW-0694">RNA-binding</keyword>
<dbReference type="OrthoDB" id="277802at2759"/>
<sequence>MPSTKRSSSTENSHKDSKKKVKLDYVNLKPSQTLYVKNLNTKINKKILLHNLYLLFSAFGDIISINLQNGFAFIIFSNLNSATLALRNLKNQDFFDKPLVLNYAVKESKVISQEKQKLQDDNDEEVMPSYE</sequence>
<dbReference type="CGD" id="CAL0000176904">
    <property type="gene designation" value="orf19.12210"/>
</dbReference>
<evidence type="ECO:0000313" key="7">
    <source>
        <dbReference type="Proteomes" id="UP000000559"/>
    </source>
</evidence>
<protein>
    <submittedName>
        <fullName evidence="6">U2 snRNP complex subunit</fullName>
    </submittedName>
</protein>
<gene>
    <name evidence="6" type="ordered locus">CAALFM_C108890CA</name>
    <name evidence="5" type="ordered locus">orf19.12210</name>
</gene>
<dbReference type="Pfam" id="PF00076">
    <property type="entry name" value="RRM_1"/>
    <property type="match status" value="1"/>
</dbReference>
<dbReference type="PROSITE" id="PS50102">
    <property type="entry name" value="RRM"/>
    <property type="match status" value="1"/>
</dbReference>
<keyword evidence="3" id="KW-0812">Transmembrane</keyword>
<name>A0A1D8PEI3_CANAL</name>
<accession>A0A1D8PEI3</accession>
<reference evidence="6 7" key="3">
    <citation type="journal article" date="2013" name="Genome Biol.">
        <title>Assembly of a phased diploid Candida albicans genome facilitates allele-specific measurements and provides a simple model for repeat and indel structure.</title>
        <authorList>
            <person name="Muzzey D."/>
            <person name="Schwartz K."/>
            <person name="Weissman J.S."/>
            <person name="Sherlock G."/>
        </authorList>
    </citation>
    <scope>NUCLEOTIDE SEQUENCE [LARGE SCALE GENOMIC DNA]</scope>
    <source>
        <strain evidence="7">SC5314 / ATCC MYA-2876</strain>
    </source>
</reference>
<reference evidence="6 7" key="1">
    <citation type="journal article" date="2004" name="Proc. Natl. Acad. Sci. U.S.A.">
        <title>The diploid genome sequence of Candida albicans.</title>
        <authorList>
            <person name="Jones T."/>
            <person name="Federspiel N.A."/>
            <person name="Chibana H."/>
            <person name="Dungan J."/>
            <person name="Kalman S."/>
            <person name="Magee B.B."/>
            <person name="Newport G."/>
            <person name="Thorstenson Y.R."/>
            <person name="Agabian N."/>
            <person name="Magee P.T."/>
            <person name="Davis R.W."/>
            <person name="Scherer S."/>
        </authorList>
    </citation>
    <scope>NUCLEOTIDE SEQUENCE [LARGE SCALE GENOMIC DNA]</scope>
    <source>
        <strain evidence="7">SC5314 / ATCC MYA-2876</strain>
    </source>
</reference>
<dbReference type="PANTHER" id="PTHR45880">
    <property type="entry name" value="RNA-BINDING MOTIF PROTEIN, X-LINKED 2"/>
    <property type="match status" value="1"/>
</dbReference>
<dbReference type="AlphaFoldDB" id="A0A1D8PEI3"/>
<dbReference type="GeneID" id="3634924"/>
<keyword evidence="3" id="KW-0472">Membrane</keyword>
<dbReference type="VEuPathDB" id="FungiDB:C1_08890C_A"/>
<dbReference type="GO" id="GO:0071011">
    <property type="term" value="C:precatalytic spliceosome"/>
    <property type="evidence" value="ECO:0000318"/>
    <property type="project" value="GO_Central"/>
</dbReference>
<evidence type="ECO:0000313" key="5">
    <source>
        <dbReference type="CGD" id="CAL0000176904"/>
    </source>
</evidence>
<dbReference type="InParanoid" id="A0A1D8PEI3"/>
<dbReference type="GO" id="GO:0000398">
    <property type="term" value="P:mRNA splicing, via spliceosome"/>
    <property type="evidence" value="ECO:0000266"/>
    <property type="project" value="CGD"/>
</dbReference>
<proteinExistence type="predicted"/>
<keyword evidence="7" id="KW-1185">Reference proteome</keyword>
<dbReference type="GO" id="GO:0030620">
    <property type="term" value="F:U2 snRNA binding"/>
    <property type="evidence" value="ECO:0000266"/>
    <property type="project" value="CGD"/>
</dbReference>
<dbReference type="Proteomes" id="UP000000559">
    <property type="component" value="Chromosome 1"/>
</dbReference>
<dbReference type="InterPro" id="IPR012677">
    <property type="entry name" value="Nucleotide-bd_a/b_plait_sf"/>
</dbReference>
<dbReference type="PANTHER" id="PTHR45880:SF1">
    <property type="entry name" value="RNA-BINDING MOTIF PROTEIN, X-LINKED 2"/>
    <property type="match status" value="1"/>
</dbReference>
<dbReference type="InterPro" id="IPR051847">
    <property type="entry name" value="RNA_proc/Spliceosome_comp"/>
</dbReference>
<dbReference type="KEGG" id="cal:CAALFM_C108890CA"/>
<dbReference type="SMART" id="SM00360">
    <property type="entry name" value="RRM"/>
    <property type="match status" value="1"/>
</dbReference>
<dbReference type="FunCoup" id="A0A1D8PEI3">
    <property type="interactions" value="162"/>
</dbReference>
<dbReference type="eggNOG" id="KOG4206">
    <property type="taxonomic scope" value="Eukaryota"/>
</dbReference>
<evidence type="ECO:0000313" key="6">
    <source>
        <dbReference type="EMBL" id="AOW26526.1"/>
    </source>
</evidence>
<dbReference type="SMR" id="A0A1D8PEI3"/>
<organism evidence="6 7">
    <name type="scientific">Candida albicans (strain SC5314 / ATCC MYA-2876)</name>
    <name type="common">Yeast</name>
    <dbReference type="NCBI Taxonomy" id="237561"/>
    <lineage>
        <taxon>Eukaryota</taxon>
        <taxon>Fungi</taxon>
        <taxon>Dikarya</taxon>
        <taxon>Ascomycota</taxon>
        <taxon>Saccharomycotina</taxon>
        <taxon>Pichiomycetes</taxon>
        <taxon>Debaryomycetaceae</taxon>
        <taxon>Candida/Lodderomyces clade</taxon>
        <taxon>Candida</taxon>
    </lineage>
</organism>
<dbReference type="InterPro" id="IPR035979">
    <property type="entry name" value="RBD_domain_sf"/>
</dbReference>
<dbReference type="EMBL" id="CP017623">
    <property type="protein sequence ID" value="AOW26526.1"/>
    <property type="molecule type" value="Genomic_DNA"/>
</dbReference>
<dbReference type="RefSeq" id="XP_723434.2">
    <property type="nucleotide sequence ID" value="XM_718341.2"/>
</dbReference>
<keyword evidence="3" id="KW-1133">Transmembrane helix</keyword>
<dbReference type="InterPro" id="IPR000504">
    <property type="entry name" value="RRM_dom"/>
</dbReference>
<feature type="domain" description="RRM" evidence="4">
    <location>
        <begin position="32"/>
        <end position="106"/>
    </location>
</feature>
<dbReference type="GO" id="GO:0005686">
    <property type="term" value="C:U2 snRNP"/>
    <property type="evidence" value="ECO:0000266"/>
    <property type="project" value="CGD"/>
</dbReference>
<evidence type="ECO:0000256" key="1">
    <source>
        <dbReference type="ARBA" id="ARBA00022884"/>
    </source>
</evidence>
<feature type="transmembrane region" description="Helical" evidence="3">
    <location>
        <begin position="47"/>
        <end position="65"/>
    </location>
</feature>
<evidence type="ECO:0000259" key="4">
    <source>
        <dbReference type="PROSITE" id="PS50102"/>
    </source>
</evidence>
<reference evidence="6 7" key="2">
    <citation type="journal article" date="2007" name="Genome Biol.">
        <title>Assembly of the Candida albicans genome into sixteen supercontigs aligned on the eight chromosomes.</title>
        <authorList>
            <person name="van het Hoog M."/>
            <person name="Rast T.J."/>
            <person name="Martchenko M."/>
            <person name="Grindle S."/>
            <person name="Dignard D."/>
            <person name="Hogues H."/>
            <person name="Cuomo C."/>
            <person name="Berriman M."/>
            <person name="Scherer S."/>
            <person name="Magee B.B."/>
            <person name="Whiteway M."/>
            <person name="Chibana H."/>
            <person name="Nantel A."/>
            <person name="Magee P.T."/>
        </authorList>
    </citation>
    <scope>GENOME REANNOTATION</scope>
    <source>
        <strain evidence="7">SC5314 / ATCC MYA-2876</strain>
    </source>
</reference>
<dbReference type="STRING" id="237561.A0A1D8PEI3"/>
<dbReference type="Gene3D" id="3.30.70.330">
    <property type="match status" value="1"/>
</dbReference>
<evidence type="ECO:0000256" key="3">
    <source>
        <dbReference type="SAM" id="Phobius"/>
    </source>
</evidence>
<evidence type="ECO:0000256" key="2">
    <source>
        <dbReference type="PROSITE-ProRule" id="PRU00176"/>
    </source>
</evidence>